<dbReference type="GO" id="GO:0003735">
    <property type="term" value="F:structural constituent of ribosome"/>
    <property type="evidence" value="ECO:0007669"/>
    <property type="project" value="InterPro"/>
</dbReference>
<dbReference type="GO" id="GO:0005840">
    <property type="term" value="C:ribosome"/>
    <property type="evidence" value="ECO:0007669"/>
    <property type="project" value="UniProtKB-KW"/>
</dbReference>
<dbReference type="InterPro" id="IPR037229">
    <property type="entry name" value="Ribosomal_bL35_sf"/>
</dbReference>
<proteinExistence type="inferred from homology"/>
<evidence type="ECO:0000313" key="6">
    <source>
        <dbReference type="EMBL" id="AEH51976.1"/>
    </source>
</evidence>
<gene>
    <name evidence="4" type="primary">rpmI</name>
    <name evidence="6" type="ORF">Theth_1935</name>
</gene>
<keyword evidence="2 4" id="KW-0689">Ribosomal protein</keyword>
<dbReference type="GO" id="GO:1990904">
    <property type="term" value="C:ribonucleoprotein complex"/>
    <property type="evidence" value="ECO:0007669"/>
    <property type="project" value="UniProtKB-KW"/>
</dbReference>
<dbReference type="SUPFAM" id="SSF143034">
    <property type="entry name" value="L35p-like"/>
    <property type="match status" value="1"/>
</dbReference>
<dbReference type="NCBIfam" id="TIGR00001">
    <property type="entry name" value="rpmI_bact"/>
    <property type="match status" value="1"/>
</dbReference>
<evidence type="ECO:0000256" key="5">
    <source>
        <dbReference type="RuleBase" id="RU000568"/>
    </source>
</evidence>
<dbReference type="PRINTS" id="PR00064">
    <property type="entry name" value="RIBOSOMALL35"/>
</dbReference>
<keyword evidence="7" id="KW-1185">Reference proteome</keyword>
<reference evidence="6 7" key="1">
    <citation type="submission" date="2010-11" db="EMBL/GenBank/DDBJ databases">
        <title>The complete genome of Thermotoga thermarum DSM 5069.</title>
        <authorList>
            <consortium name="US DOE Joint Genome Institute (JGI-PGF)"/>
            <person name="Lucas S."/>
            <person name="Copeland A."/>
            <person name="Lapidus A."/>
            <person name="Bruce D."/>
            <person name="Goodwin L."/>
            <person name="Pitluck S."/>
            <person name="Kyrpides N."/>
            <person name="Mavromatis K."/>
            <person name="Ivanova N."/>
            <person name="Zeytun A."/>
            <person name="Brettin T."/>
            <person name="Detter J.C."/>
            <person name="Tapia R."/>
            <person name="Han C."/>
            <person name="Land M."/>
            <person name="Hauser L."/>
            <person name="Markowitz V."/>
            <person name="Cheng J.-F."/>
            <person name="Hugenholtz P."/>
            <person name="Woyke T."/>
            <person name="Wu D."/>
            <person name="Spring S."/>
            <person name="Schroeder M."/>
            <person name="Brambilla E."/>
            <person name="Klenk H.-P."/>
            <person name="Eisen J.A."/>
        </authorList>
    </citation>
    <scope>NUCLEOTIDE SEQUENCE [LARGE SCALE GENOMIC DNA]</scope>
    <source>
        <strain evidence="6 7">DSM 5069</strain>
    </source>
</reference>
<organism evidence="6 7">
    <name type="scientific">Pseudothermotoga thermarum DSM 5069</name>
    <dbReference type="NCBI Taxonomy" id="688269"/>
    <lineage>
        <taxon>Bacteria</taxon>
        <taxon>Thermotogati</taxon>
        <taxon>Thermotogota</taxon>
        <taxon>Thermotogae</taxon>
        <taxon>Thermotogales</taxon>
        <taxon>Thermotogaceae</taxon>
        <taxon>Pseudothermotoga</taxon>
    </lineage>
</organism>
<dbReference type="STRING" id="688269.Theth_1935"/>
<dbReference type="eggNOG" id="COG0291">
    <property type="taxonomic scope" value="Bacteria"/>
</dbReference>
<sequence>MAKCKMKVNKTAAKRFRVTRNGKILFNHARRRHTTGKRRRSTLRALRMKDSLKKCDEGRIKRLLGLK</sequence>
<dbReference type="KEGG" id="tta:Theth_1935"/>
<evidence type="ECO:0000256" key="4">
    <source>
        <dbReference type="HAMAP-Rule" id="MF_00514"/>
    </source>
</evidence>
<evidence type="ECO:0000313" key="7">
    <source>
        <dbReference type="Proteomes" id="UP000006804"/>
    </source>
</evidence>
<dbReference type="Pfam" id="PF01632">
    <property type="entry name" value="Ribosomal_L35p"/>
    <property type="match status" value="1"/>
</dbReference>
<evidence type="ECO:0000256" key="1">
    <source>
        <dbReference type="ARBA" id="ARBA00006598"/>
    </source>
</evidence>
<dbReference type="GO" id="GO:0006412">
    <property type="term" value="P:translation"/>
    <property type="evidence" value="ECO:0007669"/>
    <property type="project" value="UniProtKB-UniRule"/>
</dbReference>
<protein>
    <recommendedName>
        <fullName evidence="4">Large ribosomal subunit protein bL35</fullName>
    </recommendedName>
</protein>
<dbReference type="AlphaFoldDB" id="F7YWJ5"/>
<dbReference type="PATRIC" id="fig|688269.3.peg.1996"/>
<dbReference type="InterPro" id="IPR021137">
    <property type="entry name" value="Ribosomal_bL35-like"/>
</dbReference>
<comment type="similarity">
    <text evidence="1 4 5">Belongs to the bacterial ribosomal protein bL35 family.</text>
</comment>
<dbReference type="Proteomes" id="UP000006804">
    <property type="component" value="Chromosome"/>
</dbReference>
<dbReference type="Gene3D" id="4.10.410.60">
    <property type="match status" value="1"/>
</dbReference>
<dbReference type="InterPro" id="IPR001706">
    <property type="entry name" value="Ribosomal_bL35"/>
</dbReference>
<dbReference type="HAMAP" id="MF_00514">
    <property type="entry name" value="Ribosomal_bL35"/>
    <property type="match status" value="1"/>
</dbReference>
<accession>F7YWJ5</accession>
<dbReference type="EMBL" id="CP002351">
    <property type="protein sequence ID" value="AEH51976.1"/>
    <property type="molecule type" value="Genomic_DNA"/>
</dbReference>
<dbReference type="HOGENOM" id="CLU_169643_4_3_0"/>
<evidence type="ECO:0000256" key="2">
    <source>
        <dbReference type="ARBA" id="ARBA00022980"/>
    </source>
</evidence>
<dbReference type="RefSeq" id="WP_013933183.1">
    <property type="nucleotide sequence ID" value="NC_015707.1"/>
</dbReference>
<evidence type="ECO:0000256" key="3">
    <source>
        <dbReference type="ARBA" id="ARBA00023274"/>
    </source>
</evidence>
<keyword evidence="3 4" id="KW-0687">Ribonucleoprotein</keyword>
<name>F7YWJ5_9THEM</name>